<dbReference type="GO" id="GO:0140664">
    <property type="term" value="F:ATP-dependent DNA damage sensor activity"/>
    <property type="evidence" value="ECO:0007669"/>
    <property type="project" value="InterPro"/>
</dbReference>
<dbReference type="Proteomes" id="UP000054549">
    <property type="component" value="Unassembled WGS sequence"/>
</dbReference>
<keyword evidence="3" id="KW-1185">Reference proteome</keyword>
<dbReference type="HOGENOM" id="CLU_3001848_0_0_1"/>
<dbReference type="Gene3D" id="3.30.565.10">
    <property type="entry name" value="Histidine kinase-like ATPase, C-terminal domain"/>
    <property type="match status" value="1"/>
</dbReference>
<dbReference type="EMBL" id="KN818355">
    <property type="protein sequence ID" value="KIL57851.1"/>
    <property type="molecule type" value="Genomic_DNA"/>
</dbReference>
<sequence length="57" mass="6214">IKAIDKASVHRISSGQVIVDLQIAVKELVENSLDARATCSHFEGSCGDHFILHANRI</sequence>
<feature type="non-terminal residue" evidence="2">
    <location>
        <position position="1"/>
    </location>
</feature>
<dbReference type="GO" id="GO:0016887">
    <property type="term" value="F:ATP hydrolysis activity"/>
    <property type="evidence" value="ECO:0007669"/>
    <property type="project" value="InterPro"/>
</dbReference>
<protein>
    <submittedName>
        <fullName evidence="2">Uncharacterized protein</fullName>
    </submittedName>
</protein>
<evidence type="ECO:0000313" key="2">
    <source>
        <dbReference type="EMBL" id="KIL57851.1"/>
    </source>
</evidence>
<dbReference type="PANTHER" id="PTHR10073:SF52">
    <property type="entry name" value="MISMATCH REPAIR ENDONUCLEASE PMS2"/>
    <property type="match status" value="1"/>
</dbReference>
<dbReference type="InterPro" id="IPR038973">
    <property type="entry name" value="MutL/Mlh/Pms-like"/>
</dbReference>
<dbReference type="InterPro" id="IPR036890">
    <property type="entry name" value="HATPase_C_sf"/>
</dbReference>
<dbReference type="STRING" id="946122.A0A0C2WMA5"/>
<name>A0A0C2WMA5_AMAMK</name>
<dbReference type="GO" id="GO:0006298">
    <property type="term" value="P:mismatch repair"/>
    <property type="evidence" value="ECO:0007669"/>
    <property type="project" value="InterPro"/>
</dbReference>
<evidence type="ECO:0000313" key="3">
    <source>
        <dbReference type="Proteomes" id="UP000054549"/>
    </source>
</evidence>
<comment type="similarity">
    <text evidence="1">Belongs to the DNA mismatch repair MutL/HexB family.</text>
</comment>
<dbReference type="InParanoid" id="A0A0C2WMA5"/>
<accession>A0A0C2WMA5</accession>
<dbReference type="SUPFAM" id="SSF55874">
    <property type="entry name" value="ATPase domain of HSP90 chaperone/DNA topoisomerase II/histidine kinase"/>
    <property type="match status" value="1"/>
</dbReference>
<proteinExistence type="inferred from homology"/>
<dbReference type="OrthoDB" id="429932at2759"/>
<dbReference type="PANTHER" id="PTHR10073">
    <property type="entry name" value="DNA MISMATCH REPAIR PROTEIN MLH, PMS, MUTL"/>
    <property type="match status" value="1"/>
</dbReference>
<reference evidence="2 3" key="1">
    <citation type="submission" date="2014-04" db="EMBL/GenBank/DDBJ databases">
        <title>Evolutionary Origins and Diversification of the Mycorrhizal Mutualists.</title>
        <authorList>
            <consortium name="DOE Joint Genome Institute"/>
            <consortium name="Mycorrhizal Genomics Consortium"/>
            <person name="Kohler A."/>
            <person name="Kuo A."/>
            <person name="Nagy L.G."/>
            <person name="Floudas D."/>
            <person name="Copeland A."/>
            <person name="Barry K.W."/>
            <person name="Cichocki N."/>
            <person name="Veneault-Fourrey C."/>
            <person name="LaButti K."/>
            <person name="Lindquist E.A."/>
            <person name="Lipzen A."/>
            <person name="Lundell T."/>
            <person name="Morin E."/>
            <person name="Murat C."/>
            <person name="Riley R."/>
            <person name="Ohm R."/>
            <person name="Sun H."/>
            <person name="Tunlid A."/>
            <person name="Henrissat B."/>
            <person name="Grigoriev I.V."/>
            <person name="Hibbett D.S."/>
            <person name="Martin F."/>
        </authorList>
    </citation>
    <scope>NUCLEOTIDE SEQUENCE [LARGE SCALE GENOMIC DNA]</scope>
    <source>
        <strain evidence="2 3">Koide BX008</strain>
    </source>
</reference>
<gene>
    <name evidence="2" type="ORF">M378DRAFT_87297</name>
</gene>
<dbReference type="AlphaFoldDB" id="A0A0C2WMA5"/>
<organism evidence="2 3">
    <name type="scientific">Amanita muscaria (strain Koide BX008)</name>
    <dbReference type="NCBI Taxonomy" id="946122"/>
    <lineage>
        <taxon>Eukaryota</taxon>
        <taxon>Fungi</taxon>
        <taxon>Dikarya</taxon>
        <taxon>Basidiomycota</taxon>
        <taxon>Agaricomycotina</taxon>
        <taxon>Agaricomycetes</taxon>
        <taxon>Agaricomycetidae</taxon>
        <taxon>Agaricales</taxon>
        <taxon>Pluteineae</taxon>
        <taxon>Amanitaceae</taxon>
        <taxon>Amanita</taxon>
    </lineage>
</organism>
<dbReference type="GO" id="GO:0032389">
    <property type="term" value="C:MutLalpha complex"/>
    <property type="evidence" value="ECO:0007669"/>
    <property type="project" value="TreeGrafter"/>
</dbReference>
<evidence type="ECO:0000256" key="1">
    <source>
        <dbReference type="ARBA" id="ARBA00006082"/>
    </source>
</evidence>